<proteinExistence type="predicted"/>
<dbReference type="Proteomes" id="UP000094527">
    <property type="component" value="Unassembled WGS sequence"/>
</dbReference>
<dbReference type="PANTHER" id="PTHR14043">
    <property type="entry name" value="CCAAT DISPLACEMENT PROTEIN-RELATED"/>
    <property type="match status" value="1"/>
</dbReference>
<evidence type="ECO:0000256" key="3">
    <source>
        <dbReference type="SAM" id="MobiDB-lite"/>
    </source>
</evidence>
<gene>
    <name evidence="4" type="ORF">Ocin01_03511</name>
</gene>
<dbReference type="GO" id="GO:0000977">
    <property type="term" value="F:RNA polymerase II transcription regulatory region sequence-specific DNA binding"/>
    <property type="evidence" value="ECO:0007669"/>
    <property type="project" value="TreeGrafter"/>
</dbReference>
<reference evidence="4 5" key="1">
    <citation type="journal article" date="2016" name="Genome Biol. Evol.">
        <title>Gene Family Evolution Reflects Adaptation to Soil Environmental Stressors in the Genome of the Collembolan Orchesella cincta.</title>
        <authorList>
            <person name="Faddeeva-Vakhrusheva A."/>
            <person name="Derks M.F."/>
            <person name="Anvar S.Y."/>
            <person name="Agamennone V."/>
            <person name="Suring W."/>
            <person name="Smit S."/>
            <person name="van Straalen N.M."/>
            <person name="Roelofs D."/>
        </authorList>
    </citation>
    <scope>NUCLEOTIDE SEQUENCE [LARGE SCALE GENOMIC DNA]</scope>
    <source>
        <tissue evidence="4">Mixed pool</tissue>
    </source>
</reference>
<sequence length="122" mass="13766">MIILVEDIQRLQTSLNQIRENSATQIRLLEEQLNQKQEVISRLEARLDAQRDYDEMKRELVNLKASAASTLTTNTDSPSSSINGVDAKDMKDNNTITSGNSKRPGTKKPTQPHNIKIYNTIL</sequence>
<dbReference type="GO" id="GO:0005634">
    <property type="term" value="C:nucleus"/>
    <property type="evidence" value="ECO:0007669"/>
    <property type="project" value="TreeGrafter"/>
</dbReference>
<accession>A0A1D2ND39</accession>
<name>A0A1D2ND39_ORCCI</name>
<dbReference type="OrthoDB" id="10257567at2759"/>
<evidence type="ECO:0000313" key="5">
    <source>
        <dbReference type="Proteomes" id="UP000094527"/>
    </source>
</evidence>
<organism evidence="4 5">
    <name type="scientific">Orchesella cincta</name>
    <name type="common">Springtail</name>
    <name type="synonym">Podura cincta</name>
    <dbReference type="NCBI Taxonomy" id="48709"/>
    <lineage>
        <taxon>Eukaryota</taxon>
        <taxon>Metazoa</taxon>
        <taxon>Ecdysozoa</taxon>
        <taxon>Arthropoda</taxon>
        <taxon>Hexapoda</taxon>
        <taxon>Collembola</taxon>
        <taxon>Entomobryomorpha</taxon>
        <taxon>Entomobryoidea</taxon>
        <taxon>Orchesellidae</taxon>
        <taxon>Orchesellinae</taxon>
        <taxon>Orchesella</taxon>
    </lineage>
</organism>
<feature type="compositionally biased region" description="Polar residues" evidence="3">
    <location>
        <begin position="67"/>
        <end position="83"/>
    </location>
</feature>
<evidence type="ECO:0000256" key="1">
    <source>
        <dbReference type="ARBA" id="ARBA00023054"/>
    </source>
</evidence>
<feature type="coiled-coil region" evidence="2">
    <location>
        <begin position="19"/>
        <end position="66"/>
    </location>
</feature>
<keyword evidence="5" id="KW-1185">Reference proteome</keyword>
<feature type="compositionally biased region" description="Polar residues" evidence="3">
    <location>
        <begin position="93"/>
        <end position="113"/>
    </location>
</feature>
<keyword evidence="4" id="KW-0371">Homeobox</keyword>
<dbReference type="STRING" id="48709.A0A1D2ND39"/>
<comment type="caution">
    <text evidence="4">The sequence shown here is derived from an EMBL/GenBank/DDBJ whole genome shotgun (WGS) entry which is preliminary data.</text>
</comment>
<dbReference type="AlphaFoldDB" id="A0A1D2ND39"/>
<dbReference type="GO" id="GO:0000981">
    <property type="term" value="F:DNA-binding transcription factor activity, RNA polymerase II-specific"/>
    <property type="evidence" value="ECO:0007669"/>
    <property type="project" value="TreeGrafter"/>
</dbReference>
<dbReference type="EMBL" id="LJIJ01000084">
    <property type="protein sequence ID" value="ODN03174.1"/>
    <property type="molecule type" value="Genomic_DNA"/>
</dbReference>
<feature type="region of interest" description="Disordered" evidence="3">
    <location>
        <begin position="67"/>
        <end position="113"/>
    </location>
</feature>
<protein>
    <submittedName>
        <fullName evidence="4">Homeobox protein cut-like 1</fullName>
    </submittedName>
</protein>
<dbReference type="PANTHER" id="PTHR14043:SF2">
    <property type="entry name" value="HOMEOBOX PROTEIN CUT"/>
    <property type="match status" value="1"/>
</dbReference>
<evidence type="ECO:0000256" key="2">
    <source>
        <dbReference type="SAM" id="Coils"/>
    </source>
</evidence>
<keyword evidence="4" id="KW-0238">DNA-binding</keyword>
<keyword evidence="1 2" id="KW-0175">Coiled coil</keyword>
<evidence type="ECO:0000313" key="4">
    <source>
        <dbReference type="EMBL" id="ODN03174.1"/>
    </source>
</evidence>